<dbReference type="Pfam" id="PF00085">
    <property type="entry name" value="Thioredoxin"/>
    <property type="match status" value="1"/>
</dbReference>
<dbReference type="InterPro" id="IPR017937">
    <property type="entry name" value="Thioredoxin_CS"/>
</dbReference>
<organism evidence="6">
    <name type="scientific">Pseudo-nitzschia australis</name>
    <dbReference type="NCBI Taxonomy" id="44445"/>
    <lineage>
        <taxon>Eukaryota</taxon>
        <taxon>Sar</taxon>
        <taxon>Stramenopiles</taxon>
        <taxon>Ochrophyta</taxon>
        <taxon>Bacillariophyta</taxon>
        <taxon>Bacillariophyceae</taxon>
        <taxon>Bacillariophycidae</taxon>
        <taxon>Bacillariales</taxon>
        <taxon>Bacillariaceae</taxon>
        <taxon>Pseudo-nitzschia</taxon>
    </lineage>
</organism>
<dbReference type="InterPro" id="IPR051063">
    <property type="entry name" value="PDI"/>
</dbReference>
<evidence type="ECO:0000256" key="4">
    <source>
        <dbReference type="SAM" id="MobiDB-lite"/>
    </source>
</evidence>
<evidence type="ECO:0000259" key="5">
    <source>
        <dbReference type="PROSITE" id="PS51352"/>
    </source>
</evidence>
<dbReference type="GO" id="GO:0003756">
    <property type="term" value="F:protein disulfide isomerase activity"/>
    <property type="evidence" value="ECO:0007669"/>
    <property type="project" value="TreeGrafter"/>
</dbReference>
<feature type="coiled-coil region" evidence="3">
    <location>
        <begin position="222"/>
        <end position="253"/>
    </location>
</feature>
<dbReference type="PANTHER" id="PTHR45672:SF3">
    <property type="entry name" value="THIOREDOXIN DOMAIN-CONTAINING PROTEIN 5"/>
    <property type="match status" value="1"/>
</dbReference>
<dbReference type="EMBL" id="HBIX01006516">
    <property type="protein sequence ID" value="CAE0712388.1"/>
    <property type="molecule type" value="Transcribed_RNA"/>
</dbReference>
<name>A0A7S4EGF6_9STRA</name>
<dbReference type="AlphaFoldDB" id="A0A7S4EGF6"/>
<dbReference type="PANTHER" id="PTHR45672">
    <property type="entry name" value="PROTEIN DISULFIDE-ISOMERASE C17H9.14C-RELATED"/>
    <property type="match status" value="1"/>
</dbReference>
<dbReference type="PROSITE" id="PS51352">
    <property type="entry name" value="THIOREDOXIN_2"/>
    <property type="match status" value="1"/>
</dbReference>
<gene>
    <name evidence="6" type="ORF">PAUS00366_LOCUS5140</name>
</gene>
<accession>A0A7S4EGF6</accession>
<keyword evidence="3" id="KW-0175">Coiled coil</keyword>
<dbReference type="GO" id="GO:0006457">
    <property type="term" value="P:protein folding"/>
    <property type="evidence" value="ECO:0007669"/>
    <property type="project" value="TreeGrafter"/>
</dbReference>
<proteinExistence type="inferred from homology"/>
<sequence>MNRLIENQGFFDARRLNGISCCTLKLQTNAETNTVTLLHKYTTKPIQTKPNNTMANFSFTAFLAAAFVASQTVNAIELTGDNYVEMTAGKTVFIKFYAPWCGHCKAMANDWDTLTAAFEGHEVALIGEVDCTDTANDELCEAFNVEGFPTLMWGESSSPENYELGRDLQSLKAFADEFVTKPVCSVIKIDHCSEEEKAAITAAEAKTDEELQESAKAVGKLANAAEDEFDAAVNEIQEQYEKLSNEFSGAVEKIKKENNYKFIVQVMRKRKVKVPDFDGFDDEDKPDDDDDDDDDDMKDDDDDLDESAGEL</sequence>
<dbReference type="GO" id="GO:0005783">
    <property type="term" value="C:endoplasmic reticulum"/>
    <property type="evidence" value="ECO:0007669"/>
    <property type="project" value="TreeGrafter"/>
</dbReference>
<evidence type="ECO:0000256" key="2">
    <source>
        <dbReference type="ARBA" id="ARBA00022729"/>
    </source>
</evidence>
<dbReference type="InterPro" id="IPR036249">
    <property type="entry name" value="Thioredoxin-like_sf"/>
</dbReference>
<dbReference type="InterPro" id="IPR013766">
    <property type="entry name" value="Thioredoxin_domain"/>
</dbReference>
<feature type="compositionally biased region" description="Acidic residues" evidence="4">
    <location>
        <begin position="278"/>
        <end position="311"/>
    </location>
</feature>
<dbReference type="Gene3D" id="3.40.30.10">
    <property type="entry name" value="Glutaredoxin"/>
    <property type="match status" value="1"/>
</dbReference>
<evidence type="ECO:0000256" key="3">
    <source>
        <dbReference type="SAM" id="Coils"/>
    </source>
</evidence>
<reference evidence="6" key="1">
    <citation type="submission" date="2021-01" db="EMBL/GenBank/DDBJ databases">
        <authorList>
            <person name="Corre E."/>
            <person name="Pelletier E."/>
            <person name="Niang G."/>
            <person name="Scheremetjew M."/>
            <person name="Finn R."/>
            <person name="Kale V."/>
            <person name="Holt S."/>
            <person name="Cochrane G."/>
            <person name="Meng A."/>
            <person name="Brown T."/>
            <person name="Cohen L."/>
        </authorList>
    </citation>
    <scope>NUCLEOTIDE SEQUENCE</scope>
    <source>
        <strain evidence="6">10249 10 AB</strain>
    </source>
</reference>
<feature type="domain" description="Thioredoxin" evidence="5">
    <location>
        <begin position="58"/>
        <end position="180"/>
    </location>
</feature>
<keyword evidence="2" id="KW-0732">Signal</keyword>
<protein>
    <recommendedName>
        <fullName evidence="5">Thioredoxin domain-containing protein</fullName>
    </recommendedName>
</protein>
<feature type="region of interest" description="Disordered" evidence="4">
    <location>
        <begin position="275"/>
        <end position="311"/>
    </location>
</feature>
<comment type="similarity">
    <text evidence="1">Belongs to the protein disulfide isomerase family.</text>
</comment>
<evidence type="ECO:0000313" key="6">
    <source>
        <dbReference type="EMBL" id="CAE0712388.1"/>
    </source>
</evidence>
<dbReference type="SUPFAM" id="SSF52833">
    <property type="entry name" value="Thioredoxin-like"/>
    <property type="match status" value="1"/>
</dbReference>
<evidence type="ECO:0000256" key="1">
    <source>
        <dbReference type="ARBA" id="ARBA00006347"/>
    </source>
</evidence>
<dbReference type="PROSITE" id="PS00194">
    <property type="entry name" value="THIOREDOXIN_1"/>
    <property type="match status" value="1"/>
</dbReference>